<sequence>MYFIRIYNCIPKQHHNQSFDLDSEYCNVKVNNSEMFEAIKSLENNKSCGLDGIYTEHLNYASDRLIPLLSLCFSGLLVHGVLPDSLMSVVLVPIVKNKCGNINSKDNYRPIALASIVSKLMEIIILNRIENFLITNANQFGFKKGHGTDQCIYVLKEVIQLYKSLNTCMSICFLDASKAFDRVNHQLLFQKLEHRGVPGYILRILVFWYENQTMHVCWGNLISESFQVSNGVRQGGILSPYLFNVYIDDLSARLNNLPIGCKLGDFVINHLMYADDLVLISPSTRGLFKLIAECQKYGIEYDILYNPLKSAVMFFKPAFMSKIKMPNFTMNNENIKVVHEYTYLGHILSDNMSDDLDILRQRTKLFAQGNSIRRKFYMCTIDVKLTLFRAYCATLYTSQLWVNYTRTVMNKLYIAYHNMLKLLIGVAKREHTRPICVNLDVPYCPALIRNIVFKFMGRLLKSNNIFIKAICDMDCFYRSCIWKHWRSLLYANGVG</sequence>
<reference evidence="2 3" key="1">
    <citation type="submission" date="2024-05" db="EMBL/GenBank/DDBJ databases">
        <authorList>
            <person name="Wallberg A."/>
        </authorList>
    </citation>
    <scope>NUCLEOTIDE SEQUENCE [LARGE SCALE GENOMIC DNA]</scope>
</reference>
<dbReference type="CDD" id="cd01650">
    <property type="entry name" value="RT_nLTR_like"/>
    <property type="match status" value="1"/>
</dbReference>
<protein>
    <recommendedName>
        <fullName evidence="1">Reverse transcriptase domain-containing protein</fullName>
    </recommendedName>
</protein>
<dbReference type="GO" id="GO:0071897">
    <property type="term" value="P:DNA biosynthetic process"/>
    <property type="evidence" value="ECO:0007669"/>
    <property type="project" value="UniProtKB-ARBA"/>
</dbReference>
<dbReference type="InterPro" id="IPR000477">
    <property type="entry name" value="RT_dom"/>
</dbReference>
<feature type="domain" description="Reverse transcriptase" evidence="1">
    <location>
        <begin position="75"/>
        <end position="348"/>
    </location>
</feature>
<dbReference type="AlphaFoldDB" id="A0AAV2SAW0"/>
<organism evidence="2 3">
    <name type="scientific">Meganyctiphanes norvegica</name>
    <name type="common">Northern krill</name>
    <name type="synonym">Thysanopoda norvegica</name>
    <dbReference type="NCBI Taxonomy" id="48144"/>
    <lineage>
        <taxon>Eukaryota</taxon>
        <taxon>Metazoa</taxon>
        <taxon>Ecdysozoa</taxon>
        <taxon>Arthropoda</taxon>
        <taxon>Crustacea</taxon>
        <taxon>Multicrustacea</taxon>
        <taxon>Malacostraca</taxon>
        <taxon>Eumalacostraca</taxon>
        <taxon>Eucarida</taxon>
        <taxon>Euphausiacea</taxon>
        <taxon>Euphausiidae</taxon>
        <taxon>Meganyctiphanes</taxon>
    </lineage>
</organism>
<dbReference type="EMBL" id="CAXKWB010058045">
    <property type="protein sequence ID" value="CAL4180220.1"/>
    <property type="molecule type" value="Genomic_DNA"/>
</dbReference>
<dbReference type="InterPro" id="IPR043502">
    <property type="entry name" value="DNA/RNA_pol_sf"/>
</dbReference>
<dbReference type="PROSITE" id="PS50878">
    <property type="entry name" value="RT_POL"/>
    <property type="match status" value="1"/>
</dbReference>
<name>A0AAV2SAW0_MEGNR</name>
<feature type="non-terminal residue" evidence="2">
    <location>
        <position position="495"/>
    </location>
</feature>
<gene>
    <name evidence="2" type="ORF">MNOR_LOCUS35285</name>
</gene>
<accession>A0AAV2SAW0</accession>
<evidence type="ECO:0000313" key="3">
    <source>
        <dbReference type="Proteomes" id="UP001497623"/>
    </source>
</evidence>
<dbReference type="Pfam" id="PF00078">
    <property type="entry name" value="RVT_1"/>
    <property type="match status" value="1"/>
</dbReference>
<keyword evidence="3" id="KW-1185">Reference proteome</keyword>
<dbReference type="SUPFAM" id="SSF56672">
    <property type="entry name" value="DNA/RNA polymerases"/>
    <property type="match status" value="1"/>
</dbReference>
<proteinExistence type="predicted"/>
<comment type="caution">
    <text evidence="2">The sequence shown here is derived from an EMBL/GenBank/DDBJ whole genome shotgun (WGS) entry which is preliminary data.</text>
</comment>
<dbReference type="PANTHER" id="PTHR19446">
    <property type="entry name" value="REVERSE TRANSCRIPTASES"/>
    <property type="match status" value="1"/>
</dbReference>
<evidence type="ECO:0000313" key="2">
    <source>
        <dbReference type="EMBL" id="CAL4180220.1"/>
    </source>
</evidence>
<dbReference type="Proteomes" id="UP001497623">
    <property type="component" value="Unassembled WGS sequence"/>
</dbReference>
<evidence type="ECO:0000259" key="1">
    <source>
        <dbReference type="PROSITE" id="PS50878"/>
    </source>
</evidence>